<proteinExistence type="predicted"/>
<feature type="region of interest" description="Disordered" evidence="1">
    <location>
        <begin position="1"/>
        <end position="39"/>
    </location>
</feature>
<keyword evidence="4" id="KW-1185">Reference proteome</keyword>
<evidence type="ECO:0000256" key="1">
    <source>
        <dbReference type="SAM" id="MobiDB-lite"/>
    </source>
</evidence>
<evidence type="ECO:0000313" key="4">
    <source>
        <dbReference type="Proteomes" id="UP000325286"/>
    </source>
</evidence>
<dbReference type="AlphaFoldDB" id="A0A5B9QVH1"/>
<dbReference type="Gene3D" id="3.30.1340.30">
    <property type="match status" value="1"/>
</dbReference>
<dbReference type="KEGG" id="rul:UC8_50770"/>
<gene>
    <name evidence="3" type="ORF">UC8_50770</name>
</gene>
<feature type="compositionally biased region" description="Low complexity" evidence="1">
    <location>
        <begin position="1"/>
        <end position="28"/>
    </location>
</feature>
<protein>
    <submittedName>
        <fullName evidence="3">BON domain protein</fullName>
    </submittedName>
</protein>
<dbReference type="Pfam" id="PF04972">
    <property type="entry name" value="BON"/>
    <property type="match status" value="1"/>
</dbReference>
<feature type="domain" description="BON" evidence="2">
    <location>
        <begin position="37"/>
        <end position="105"/>
    </location>
</feature>
<dbReference type="EMBL" id="CP042914">
    <property type="protein sequence ID" value="QEG43034.1"/>
    <property type="molecule type" value="Genomic_DNA"/>
</dbReference>
<sequence length="106" mass="11434">MLSASTELETTSTASPTTALLPLPTADSPSREASPTAEVAVETVIQHHLRRSSYASLRSIDCQVSAGTARLSGQLPSFFLKQTAQEIVRRIAGVEQVHNHLEVIEH</sequence>
<dbReference type="PROSITE" id="PS50914">
    <property type="entry name" value="BON"/>
    <property type="match status" value="1"/>
</dbReference>
<name>A0A5B9QVH1_9BACT</name>
<dbReference type="InterPro" id="IPR007055">
    <property type="entry name" value="BON_dom"/>
</dbReference>
<dbReference type="RefSeq" id="WP_084427716.1">
    <property type="nucleotide sequence ID" value="NZ_CP042914.1"/>
</dbReference>
<evidence type="ECO:0000259" key="2">
    <source>
        <dbReference type="PROSITE" id="PS50914"/>
    </source>
</evidence>
<accession>A0A5B9QVH1</accession>
<dbReference type="Proteomes" id="UP000325286">
    <property type="component" value="Chromosome"/>
</dbReference>
<evidence type="ECO:0000313" key="3">
    <source>
        <dbReference type="EMBL" id="QEG43034.1"/>
    </source>
</evidence>
<dbReference type="OrthoDB" id="291621at2"/>
<reference evidence="3 4" key="1">
    <citation type="submission" date="2019-08" db="EMBL/GenBank/DDBJ databases">
        <title>Deep-cultivation of Planctomycetes and their phenomic and genomic characterization uncovers novel biology.</title>
        <authorList>
            <person name="Wiegand S."/>
            <person name="Jogler M."/>
            <person name="Boedeker C."/>
            <person name="Pinto D."/>
            <person name="Vollmers J."/>
            <person name="Rivas-Marin E."/>
            <person name="Kohn T."/>
            <person name="Peeters S.H."/>
            <person name="Heuer A."/>
            <person name="Rast P."/>
            <person name="Oberbeckmann S."/>
            <person name="Bunk B."/>
            <person name="Jeske O."/>
            <person name="Meyerdierks A."/>
            <person name="Storesund J.E."/>
            <person name="Kallscheuer N."/>
            <person name="Luecker S."/>
            <person name="Lage O.M."/>
            <person name="Pohl T."/>
            <person name="Merkel B.J."/>
            <person name="Hornburger P."/>
            <person name="Mueller R.-W."/>
            <person name="Bruemmer F."/>
            <person name="Labrenz M."/>
            <person name="Spormann A.M."/>
            <person name="Op den Camp H."/>
            <person name="Overmann J."/>
            <person name="Amann R."/>
            <person name="Jetten M.S.M."/>
            <person name="Mascher T."/>
            <person name="Medema M.H."/>
            <person name="Devos D.P."/>
            <person name="Kaster A.-K."/>
            <person name="Ovreas L."/>
            <person name="Rohde M."/>
            <person name="Galperin M.Y."/>
            <person name="Jogler C."/>
        </authorList>
    </citation>
    <scope>NUCLEOTIDE SEQUENCE [LARGE SCALE GENOMIC DNA]</scope>
    <source>
        <strain evidence="3 4">UC8</strain>
    </source>
</reference>
<organism evidence="3 4">
    <name type="scientific">Roseimaritima ulvae</name>
    <dbReference type="NCBI Taxonomy" id="980254"/>
    <lineage>
        <taxon>Bacteria</taxon>
        <taxon>Pseudomonadati</taxon>
        <taxon>Planctomycetota</taxon>
        <taxon>Planctomycetia</taxon>
        <taxon>Pirellulales</taxon>
        <taxon>Pirellulaceae</taxon>
        <taxon>Roseimaritima</taxon>
    </lineage>
</organism>